<keyword evidence="4" id="KW-0119">Carbohydrate metabolism</keyword>
<evidence type="ECO:0000313" key="7">
    <source>
        <dbReference type="Proteomes" id="UP001236657"/>
    </source>
</evidence>
<dbReference type="RefSeq" id="WP_308896147.1">
    <property type="nucleotide sequence ID" value="NZ_CP133218.1"/>
</dbReference>
<dbReference type="Pfam" id="PF00704">
    <property type="entry name" value="Glyco_hydro_18"/>
    <property type="match status" value="1"/>
</dbReference>
<protein>
    <recommendedName>
        <fullName evidence="2">chitinase</fullName>
        <ecNumber evidence="2">3.2.1.14</ecNumber>
    </recommendedName>
</protein>
<dbReference type="InterPro" id="IPR011583">
    <property type="entry name" value="Chitinase_II/V-like_cat"/>
</dbReference>
<dbReference type="PANTHER" id="PTHR11177:SF317">
    <property type="entry name" value="CHITINASE 12-RELATED"/>
    <property type="match status" value="1"/>
</dbReference>
<sequence length="434" mass="47910">MMMNRMIKHFTVLLFSVVVLALPYSGIAGEKITKPWVTGYLPGYEQSTSGSFGFMDDDDWNMLTHAVHFASRVNADGSLDFSTESMGVAKRTAAISVAHQHNIPLLLSVLAWYDVYEPVIKNASTRATMINQLVATVKEGYDGVDLDLEPIRADQESAAYETFVTELQVALKAVNKTNNPNMLLERPLLTVATGVENVADNNAGQLRTLLAKIQDKVDQINVMGYDLSSLSDEVVWHDGALSDGGQKYPTYSARSVVSVGRAIQQFIDGGVLPSKLGLGMSLEVRIWYGGKVKNSTDGVTAPMQEWTVAPKNWNTGTPRASVAELMNPDYACMTTSEGAVAPYKCGYSPDKYRWDDKAKVPYLSINNPGSDYDAFISYTDERAVYEKVKFTKENKLGGLMIWHMRLDYMASKPAGKQRPIMKALRKALHTETGK</sequence>
<dbReference type="PROSITE" id="PS51910">
    <property type="entry name" value="GH18_2"/>
    <property type="match status" value="1"/>
</dbReference>
<keyword evidence="3" id="KW-0146">Chitin degradation</keyword>
<evidence type="ECO:0000256" key="2">
    <source>
        <dbReference type="ARBA" id="ARBA00012729"/>
    </source>
</evidence>
<keyword evidence="7" id="KW-1185">Reference proteome</keyword>
<reference evidence="6 7" key="1">
    <citation type="submission" date="2023-08" db="EMBL/GenBank/DDBJ databases">
        <title>New molecular markers tilS and rpoB for phylogenetic and monitoring studies of the genus Thiothrix biodiversity.</title>
        <authorList>
            <person name="Ravin N.V."/>
            <person name="Smolyakov D."/>
            <person name="Markov N.D."/>
            <person name="Beletsky A.V."/>
            <person name="Mardanov A.V."/>
            <person name="Rudenko T.S."/>
            <person name="Grabovich M.Y."/>
        </authorList>
    </citation>
    <scope>NUCLEOTIDE SEQUENCE [LARGE SCALE GENOMIC DNA]</scope>
    <source>
        <strain evidence="6 7">MK1</strain>
    </source>
</reference>
<dbReference type="InterPro" id="IPR029070">
    <property type="entry name" value="Chitinase_insertion_sf"/>
</dbReference>
<evidence type="ECO:0000259" key="5">
    <source>
        <dbReference type="PROSITE" id="PS51910"/>
    </source>
</evidence>
<evidence type="ECO:0000256" key="3">
    <source>
        <dbReference type="ARBA" id="ARBA00023024"/>
    </source>
</evidence>
<dbReference type="EC" id="3.2.1.14" evidence="2"/>
<dbReference type="PANTHER" id="PTHR11177">
    <property type="entry name" value="CHITINASE"/>
    <property type="match status" value="1"/>
</dbReference>
<keyword evidence="4" id="KW-0624">Polysaccharide degradation</keyword>
<dbReference type="InterPro" id="IPR017853">
    <property type="entry name" value="GH"/>
</dbReference>
<keyword evidence="6" id="KW-0378">Hydrolase</keyword>
<dbReference type="InterPro" id="IPR050314">
    <property type="entry name" value="Glycosyl_Hydrlase_18"/>
</dbReference>
<dbReference type="Gene3D" id="3.10.50.10">
    <property type="match status" value="1"/>
</dbReference>
<evidence type="ECO:0000256" key="4">
    <source>
        <dbReference type="ARBA" id="ARBA00023326"/>
    </source>
</evidence>
<dbReference type="InterPro" id="IPR001223">
    <property type="entry name" value="Glyco_hydro18_cat"/>
</dbReference>
<gene>
    <name evidence="6" type="ORF">RCF98_03275</name>
</gene>
<dbReference type="SUPFAM" id="SSF51445">
    <property type="entry name" value="(Trans)glycosidases"/>
    <property type="match status" value="1"/>
</dbReference>
<dbReference type="GO" id="GO:0016787">
    <property type="term" value="F:hydrolase activity"/>
    <property type="evidence" value="ECO:0007669"/>
    <property type="project" value="UniProtKB-KW"/>
</dbReference>
<dbReference type="Proteomes" id="UP001236657">
    <property type="component" value="Chromosome"/>
</dbReference>
<dbReference type="Gene3D" id="3.20.20.80">
    <property type="entry name" value="Glycosidases"/>
    <property type="match status" value="1"/>
</dbReference>
<comment type="catalytic activity">
    <reaction evidence="1">
        <text>Random endo-hydrolysis of N-acetyl-beta-D-glucosaminide (1-&gt;4)-beta-linkages in chitin and chitodextrins.</text>
        <dbReference type="EC" id="3.2.1.14"/>
    </reaction>
</comment>
<organism evidence="6 7">
    <name type="scientific">Thiothrix lacustris</name>
    <dbReference type="NCBI Taxonomy" id="525917"/>
    <lineage>
        <taxon>Bacteria</taxon>
        <taxon>Pseudomonadati</taxon>
        <taxon>Pseudomonadota</taxon>
        <taxon>Gammaproteobacteria</taxon>
        <taxon>Thiotrichales</taxon>
        <taxon>Thiotrichaceae</taxon>
        <taxon>Thiothrix</taxon>
    </lineage>
</organism>
<dbReference type="EMBL" id="CP133218">
    <property type="protein sequence ID" value="WML91381.1"/>
    <property type="molecule type" value="Genomic_DNA"/>
</dbReference>
<dbReference type="SMART" id="SM00636">
    <property type="entry name" value="Glyco_18"/>
    <property type="match status" value="1"/>
</dbReference>
<name>A0ABY9MUD7_9GAMM</name>
<feature type="domain" description="GH18" evidence="5">
    <location>
        <begin position="35"/>
        <end position="431"/>
    </location>
</feature>
<accession>A0ABY9MUD7</accession>
<evidence type="ECO:0000256" key="1">
    <source>
        <dbReference type="ARBA" id="ARBA00000822"/>
    </source>
</evidence>
<evidence type="ECO:0000313" key="6">
    <source>
        <dbReference type="EMBL" id="WML91381.1"/>
    </source>
</evidence>
<proteinExistence type="predicted"/>